<accession>X1GDF0</accession>
<organism evidence="1">
    <name type="scientific">marine sediment metagenome</name>
    <dbReference type="NCBI Taxonomy" id="412755"/>
    <lineage>
        <taxon>unclassified sequences</taxon>
        <taxon>metagenomes</taxon>
        <taxon>ecological metagenomes</taxon>
    </lineage>
</organism>
<protein>
    <submittedName>
        <fullName evidence="1">Uncharacterized protein</fullName>
    </submittedName>
</protein>
<feature type="non-terminal residue" evidence="1">
    <location>
        <position position="1"/>
    </location>
</feature>
<evidence type="ECO:0000313" key="1">
    <source>
        <dbReference type="EMBL" id="GAH55921.1"/>
    </source>
</evidence>
<sequence>RKLREKGYRIVGTSYGGGDTTKIWFVSPGSALL</sequence>
<dbReference type="AlphaFoldDB" id="X1GDF0"/>
<reference evidence="1" key="1">
    <citation type="journal article" date="2014" name="Front. Microbiol.">
        <title>High frequency of phylogenetically diverse reductive dehalogenase-homologous genes in deep subseafloor sedimentary metagenomes.</title>
        <authorList>
            <person name="Kawai M."/>
            <person name="Futagami T."/>
            <person name="Toyoda A."/>
            <person name="Takaki Y."/>
            <person name="Nishi S."/>
            <person name="Hori S."/>
            <person name="Arai W."/>
            <person name="Tsubouchi T."/>
            <person name="Morono Y."/>
            <person name="Uchiyama I."/>
            <person name="Ito T."/>
            <person name="Fujiyama A."/>
            <person name="Inagaki F."/>
            <person name="Takami H."/>
        </authorList>
    </citation>
    <scope>NUCLEOTIDE SEQUENCE</scope>
    <source>
        <strain evidence="1">Expedition CK06-06</strain>
    </source>
</reference>
<proteinExistence type="predicted"/>
<dbReference type="EMBL" id="BARU01019709">
    <property type="protein sequence ID" value="GAH55921.1"/>
    <property type="molecule type" value="Genomic_DNA"/>
</dbReference>
<name>X1GDF0_9ZZZZ</name>
<comment type="caution">
    <text evidence="1">The sequence shown here is derived from an EMBL/GenBank/DDBJ whole genome shotgun (WGS) entry which is preliminary data.</text>
</comment>
<gene>
    <name evidence="1" type="ORF">S03H2_32435</name>
</gene>